<reference evidence="1" key="1">
    <citation type="submission" date="2021-05" db="EMBL/GenBank/DDBJ databases">
        <authorList>
            <person name="Alioto T."/>
            <person name="Alioto T."/>
            <person name="Gomez Garrido J."/>
        </authorList>
    </citation>
    <scope>NUCLEOTIDE SEQUENCE</scope>
</reference>
<protein>
    <submittedName>
        <fullName evidence="1">(northern house mosquito) hypothetical protein</fullName>
    </submittedName>
</protein>
<proteinExistence type="predicted"/>
<organism evidence="1">
    <name type="scientific">Culex pipiens</name>
    <name type="common">House mosquito</name>
    <dbReference type="NCBI Taxonomy" id="7175"/>
    <lineage>
        <taxon>Eukaryota</taxon>
        <taxon>Metazoa</taxon>
        <taxon>Ecdysozoa</taxon>
        <taxon>Arthropoda</taxon>
        <taxon>Hexapoda</taxon>
        <taxon>Insecta</taxon>
        <taxon>Pterygota</taxon>
        <taxon>Neoptera</taxon>
        <taxon>Endopterygota</taxon>
        <taxon>Diptera</taxon>
        <taxon>Nematocera</taxon>
        <taxon>Culicoidea</taxon>
        <taxon>Culicidae</taxon>
        <taxon>Culicinae</taxon>
        <taxon>Culicini</taxon>
        <taxon>Culex</taxon>
        <taxon>Culex</taxon>
    </lineage>
</organism>
<dbReference type="EMBL" id="HBUE01247583">
    <property type="protein sequence ID" value="CAG6552628.1"/>
    <property type="molecule type" value="Transcribed_RNA"/>
</dbReference>
<sequence length="102" mass="11446">MDFAQISTIGLFSMQNRPPNVQNDPWNILQNGSRYRGSVRLPSKTVSLTVDYTSSSLLNHFLCCLFVRLALLALESVENLILGKKVIGHSAKQTEFFNPSLF</sequence>
<accession>A0A8D8IFW9</accession>
<name>A0A8D8IFW9_CULPI</name>
<evidence type="ECO:0000313" key="1">
    <source>
        <dbReference type="EMBL" id="CAG6552628.1"/>
    </source>
</evidence>
<dbReference type="AlphaFoldDB" id="A0A8D8IFW9"/>
<dbReference type="EMBL" id="HBUE01354767">
    <property type="protein sequence ID" value="CAG6604963.1"/>
    <property type="molecule type" value="Transcribed_RNA"/>
</dbReference>